<dbReference type="AlphaFoldDB" id="A0A364VDQ3"/>
<gene>
    <name evidence="1" type="ORF">CWC39_01505</name>
</gene>
<proteinExistence type="predicted"/>
<protein>
    <submittedName>
        <fullName evidence="1">Uncharacterized protein</fullName>
    </submittedName>
</protein>
<comment type="caution">
    <text evidence="1">The sequence shown here is derived from an EMBL/GenBank/DDBJ whole genome shotgun (WGS) entry which is preliminary data.</text>
</comment>
<evidence type="ECO:0000313" key="2">
    <source>
        <dbReference type="Proteomes" id="UP000251047"/>
    </source>
</evidence>
<dbReference type="RefSeq" id="WP_112768759.1">
    <property type="nucleotide sequence ID" value="NZ_CP063191.1"/>
</dbReference>
<name>A0A364VDQ3_9CORY</name>
<evidence type="ECO:0000313" key="1">
    <source>
        <dbReference type="EMBL" id="RAV34751.1"/>
    </source>
</evidence>
<accession>A0A364VDQ3</accession>
<sequence>MICPQCHSPNARVDFVQSASRSSHTGTGLGGHTNNAARAVTALSTLGMSNLVWKKSKGGSKQKFKTQKMGLCQDCGASWNVR</sequence>
<organism evidence="1 2">
    <name type="scientific">Corynebacterium heidelbergense</name>
    <dbReference type="NCBI Taxonomy" id="2055947"/>
    <lineage>
        <taxon>Bacteria</taxon>
        <taxon>Bacillati</taxon>
        <taxon>Actinomycetota</taxon>
        <taxon>Actinomycetes</taxon>
        <taxon>Mycobacteriales</taxon>
        <taxon>Corynebacteriaceae</taxon>
        <taxon>Corynebacterium</taxon>
    </lineage>
</organism>
<reference evidence="1 2" key="1">
    <citation type="journal article" date="2018" name="Syst. Appl. Microbiol.">
        <title>Corynebacterium heidelbergense sp. nov., isolated from the preen glands of Egyptian geese (Alopochen aegyptiacus).</title>
        <authorList>
            <person name="Braun M.S."/>
            <person name="Wang E."/>
            <person name="Zimmermann S."/>
            <person name="Wink M."/>
        </authorList>
    </citation>
    <scope>NUCLEOTIDE SEQUENCE [LARGE SCALE GENOMIC DNA]</scope>
    <source>
        <strain evidence="1 2">DSM 104638</strain>
    </source>
</reference>
<dbReference type="EMBL" id="PHQP01000006">
    <property type="protein sequence ID" value="RAV34751.1"/>
    <property type="molecule type" value="Genomic_DNA"/>
</dbReference>
<dbReference type="Proteomes" id="UP000251047">
    <property type="component" value="Unassembled WGS sequence"/>
</dbReference>